<dbReference type="Proteomes" id="UP000321532">
    <property type="component" value="Unassembled WGS sequence"/>
</dbReference>
<dbReference type="EMBL" id="BJYS01000050">
    <property type="protein sequence ID" value="GEO07071.1"/>
    <property type="molecule type" value="Genomic_DNA"/>
</dbReference>
<sequence length="61" mass="6290">MLELLFSLLLQLATLQNGGLTPVGDDKAATSKTTTTVKAAKTTTTTPLEPGIGSGGWDDKN</sequence>
<organism evidence="2 3">
    <name type="scientific">Adhaeribacter aerolatus</name>
    <dbReference type="NCBI Taxonomy" id="670289"/>
    <lineage>
        <taxon>Bacteria</taxon>
        <taxon>Pseudomonadati</taxon>
        <taxon>Bacteroidota</taxon>
        <taxon>Cytophagia</taxon>
        <taxon>Cytophagales</taxon>
        <taxon>Hymenobacteraceae</taxon>
        <taxon>Adhaeribacter</taxon>
    </lineage>
</organism>
<gene>
    <name evidence="2" type="ORF">AAE02nite_47350</name>
</gene>
<keyword evidence="3" id="KW-1185">Reference proteome</keyword>
<protein>
    <submittedName>
        <fullName evidence="2">Uncharacterized protein</fullName>
    </submittedName>
</protein>
<accession>A0A512B559</accession>
<dbReference type="RefSeq" id="WP_146904502.1">
    <property type="nucleotide sequence ID" value="NZ_BJYS01000050.1"/>
</dbReference>
<feature type="compositionally biased region" description="Gly residues" evidence="1">
    <location>
        <begin position="52"/>
        <end position="61"/>
    </location>
</feature>
<dbReference type="AlphaFoldDB" id="A0A512B559"/>
<comment type="caution">
    <text evidence="2">The sequence shown here is derived from an EMBL/GenBank/DDBJ whole genome shotgun (WGS) entry which is preliminary data.</text>
</comment>
<name>A0A512B559_9BACT</name>
<feature type="compositionally biased region" description="Low complexity" evidence="1">
    <location>
        <begin position="30"/>
        <end position="46"/>
    </location>
</feature>
<proteinExistence type="predicted"/>
<reference evidence="2 3" key="1">
    <citation type="submission" date="2019-07" db="EMBL/GenBank/DDBJ databases">
        <title>Whole genome shotgun sequence of Adhaeribacter aerolatus NBRC 106133.</title>
        <authorList>
            <person name="Hosoyama A."/>
            <person name="Uohara A."/>
            <person name="Ohji S."/>
            <person name="Ichikawa N."/>
        </authorList>
    </citation>
    <scope>NUCLEOTIDE SEQUENCE [LARGE SCALE GENOMIC DNA]</scope>
    <source>
        <strain evidence="2 3">NBRC 106133</strain>
    </source>
</reference>
<evidence type="ECO:0000256" key="1">
    <source>
        <dbReference type="SAM" id="MobiDB-lite"/>
    </source>
</evidence>
<evidence type="ECO:0000313" key="3">
    <source>
        <dbReference type="Proteomes" id="UP000321532"/>
    </source>
</evidence>
<evidence type="ECO:0000313" key="2">
    <source>
        <dbReference type="EMBL" id="GEO07071.1"/>
    </source>
</evidence>
<feature type="region of interest" description="Disordered" evidence="1">
    <location>
        <begin position="20"/>
        <end position="61"/>
    </location>
</feature>